<dbReference type="PROSITE" id="PS51257">
    <property type="entry name" value="PROKAR_LIPOPROTEIN"/>
    <property type="match status" value="1"/>
</dbReference>
<dbReference type="EMBL" id="DXAQ01000004">
    <property type="protein sequence ID" value="HIZ88337.1"/>
    <property type="molecule type" value="Genomic_DNA"/>
</dbReference>
<evidence type="ECO:0000313" key="2">
    <source>
        <dbReference type="Proteomes" id="UP000824176"/>
    </source>
</evidence>
<sequence>MIRKLCYIFIFIIIFLFYGCSSNTPEYAVNNIISAYNNKDIESFWNNILPDDRYAVSSSLISNINNQDLFYMIAPVLDKDNVSPDNISAEEYIYGSFRIILGDKDMELIKLNKISDSLYYADIKTGEKQIIMPLKYFNGSWYMSIKK</sequence>
<organism evidence="1 2">
    <name type="scientific">Candidatus Mucispirillum faecigallinarum</name>
    <dbReference type="NCBI Taxonomy" id="2838699"/>
    <lineage>
        <taxon>Bacteria</taxon>
        <taxon>Pseudomonadati</taxon>
        <taxon>Deferribacterota</taxon>
        <taxon>Deferribacteres</taxon>
        <taxon>Deferribacterales</taxon>
        <taxon>Mucispirillaceae</taxon>
        <taxon>Mucispirillum</taxon>
    </lineage>
</organism>
<evidence type="ECO:0000313" key="1">
    <source>
        <dbReference type="EMBL" id="HIZ88337.1"/>
    </source>
</evidence>
<comment type="caution">
    <text evidence="1">The sequence shown here is derived from an EMBL/GenBank/DDBJ whole genome shotgun (WGS) entry which is preliminary data.</text>
</comment>
<dbReference type="Proteomes" id="UP000824176">
    <property type="component" value="Unassembled WGS sequence"/>
</dbReference>
<proteinExistence type="predicted"/>
<protein>
    <submittedName>
        <fullName evidence="1">Uncharacterized protein</fullName>
    </submittedName>
</protein>
<name>A0A9D2GS23_9BACT</name>
<gene>
    <name evidence="1" type="ORF">H9804_00175</name>
</gene>
<dbReference type="AlphaFoldDB" id="A0A9D2GS23"/>
<accession>A0A9D2GS23</accession>
<reference evidence="1" key="2">
    <citation type="submission" date="2021-04" db="EMBL/GenBank/DDBJ databases">
        <authorList>
            <person name="Gilroy R."/>
        </authorList>
    </citation>
    <scope>NUCLEOTIDE SEQUENCE</scope>
    <source>
        <strain evidence="1">ChiW4-1371</strain>
    </source>
</reference>
<reference evidence="1" key="1">
    <citation type="journal article" date="2021" name="PeerJ">
        <title>Extensive microbial diversity within the chicken gut microbiome revealed by metagenomics and culture.</title>
        <authorList>
            <person name="Gilroy R."/>
            <person name="Ravi A."/>
            <person name="Getino M."/>
            <person name="Pursley I."/>
            <person name="Horton D.L."/>
            <person name="Alikhan N.F."/>
            <person name="Baker D."/>
            <person name="Gharbi K."/>
            <person name="Hall N."/>
            <person name="Watson M."/>
            <person name="Adriaenssens E.M."/>
            <person name="Foster-Nyarko E."/>
            <person name="Jarju S."/>
            <person name="Secka A."/>
            <person name="Antonio M."/>
            <person name="Oren A."/>
            <person name="Chaudhuri R.R."/>
            <person name="La Ragione R."/>
            <person name="Hildebrand F."/>
            <person name="Pallen M.J."/>
        </authorList>
    </citation>
    <scope>NUCLEOTIDE SEQUENCE</scope>
    <source>
        <strain evidence="1">ChiW4-1371</strain>
    </source>
</reference>